<dbReference type="AlphaFoldDB" id="A0A6P1YH40"/>
<name>A0A6P1YH40_9FIRM</name>
<reference evidence="1 2" key="1">
    <citation type="submission" date="2020-02" db="EMBL/GenBank/DDBJ databases">
        <title>Thermophilic hydrogen producing bacteria, Caloranaerobacter azorensis.</title>
        <authorList>
            <person name="Baek K."/>
        </authorList>
    </citation>
    <scope>NUCLEOTIDE SEQUENCE [LARGE SCALE GENOMIC DNA]</scope>
    <source>
        <strain evidence="1 2">T3-1</strain>
    </source>
</reference>
<organism evidence="1 2">
    <name type="scientific">Caloranaerobacter azorensis</name>
    <dbReference type="NCBI Taxonomy" id="116090"/>
    <lineage>
        <taxon>Bacteria</taxon>
        <taxon>Bacillati</taxon>
        <taxon>Bacillota</taxon>
        <taxon>Tissierellia</taxon>
        <taxon>Tissierellales</taxon>
        <taxon>Thermohalobacteraceae</taxon>
        <taxon>Caloranaerobacter</taxon>
    </lineage>
</organism>
<dbReference type="KEGG" id="cazo:G3A45_09625"/>
<protein>
    <submittedName>
        <fullName evidence="1">Uncharacterized protein</fullName>
    </submittedName>
</protein>
<dbReference type="RefSeq" id="WP_163235352.1">
    <property type="nucleotide sequence ID" value="NZ_CP048617.1"/>
</dbReference>
<gene>
    <name evidence="1" type="ORF">G3A45_09625</name>
</gene>
<sequence>MAQRTYTKTFNVKSLEEFIEDLKKVRSQYDEEEEAAFAASMIFTWLGIIGGPGGVCVTASILTGALAYYYDTVQNTITTAISVLEKYKDYLQNHSNYDLVKLEVICDVKRVNNTTYLIPVDFKAVALHSLNPSGWIML</sequence>
<dbReference type="Proteomes" id="UP000464452">
    <property type="component" value="Chromosome"/>
</dbReference>
<dbReference type="EMBL" id="CP048617">
    <property type="protein sequence ID" value="QIB27525.1"/>
    <property type="molecule type" value="Genomic_DNA"/>
</dbReference>
<proteinExistence type="predicted"/>
<evidence type="ECO:0000313" key="1">
    <source>
        <dbReference type="EMBL" id="QIB27525.1"/>
    </source>
</evidence>
<accession>A0A6P1YH40</accession>
<evidence type="ECO:0000313" key="2">
    <source>
        <dbReference type="Proteomes" id="UP000464452"/>
    </source>
</evidence>